<protein>
    <submittedName>
        <fullName evidence="1">Uncharacterized protein</fullName>
    </submittedName>
</protein>
<sequence>MLSYHFNIPFPEQLEDAVYWRKYEQLIWVLGFENKRANLEKGEKLGI</sequence>
<evidence type="ECO:0000313" key="2">
    <source>
        <dbReference type="Proteomes" id="UP001228636"/>
    </source>
</evidence>
<reference evidence="1 2" key="1">
    <citation type="journal article" date="2014" name="Int. J. Syst. Evol. Microbiol.">
        <title>Complete genome sequence of Corynebacterium casei LMG S-19264T (=DSM 44701T), isolated from a smear-ripened cheese.</title>
        <authorList>
            <consortium name="US DOE Joint Genome Institute (JGI-PGF)"/>
            <person name="Walter F."/>
            <person name="Albersmeier A."/>
            <person name="Kalinowski J."/>
            <person name="Ruckert C."/>
        </authorList>
    </citation>
    <scope>NUCLEOTIDE SEQUENCE [LARGE SCALE GENOMIC DNA]</scope>
    <source>
        <strain evidence="1 2">CECT 8670</strain>
    </source>
</reference>
<dbReference type="Proteomes" id="UP001228636">
    <property type="component" value="Unassembled WGS sequence"/>
</dbReference>
<dbReference type="RefSeq" id="WP_261972827.1">
    <property type="nucleotide sequence ID" value="NZ_CP103460.1"/>
</dbReference>
<comment type="caution">
    <text evidence="1">The sequence shown here is derived from an EMBL/GenBank/DDBJ whole genome shotgun (WGS) entry which is preliminary data.</text>
</comment>
<gene>
    <name evidence="1" type="ORF">QWY81_17905</name>
</gene>
<accession>A0AAJ1R1N8</accession>
<dbReference type="AlphaFoldDB" id="A0AAJ1R1N8"/>
<dbReference type="EMBL" id="JAUFQH010000022">
    <property type="protein sequence ID" value="MDN3621347.1"/>
    <property type="molecule type" value="Genomic_DNA"/>
</dbReference>
<organism evidence="1 2">
    <name type="scientific">Polaribacter sejongensis</name>
    <dbReference type="NCBI Taxonomy" id="985043"/>
    <lineage>
        <taxon>Bacteria</taxon>
        <taxon>Pseudomonadati</taxon>
        <taxon>Bacteroidota</taxon>
        <taxon>Flavobacteriia</taxon>
        <taxon>Flavobacteriales</taxon>
        <taxon>Flavobacteriaceae</taxon>
    </lineage>
</organism>
<name>A0AAJ1R1N8_9FLAO</name>
<proteinExistence type="predicted"/>
<evidence type="ECO:0000313" key="1">
    <source>
        <dbReference type="EMBL" id="MDN3621347.1"/>
    </source>
</evidence>